<organism evidence="2 3">
    <name type="scientific">Rachicladosporium monterosium</name>
    <dbReference type="NCBI Taxonomy" id="1507873"/>
    <lineage>
        <taxon>Eukaryota</taxon>
        <taxon>Fungi</taxon>
        <taxon>Dikarya</taxon>
        <taxon>Ascomycota</taxon>
        <taxon>Pezizomycotina</taxon>
        <taxon>Dothideomycetes</taxon>
        <taxon>Dothideomycetidae</taxon>
        <taxon>Cladosporiales</taxon>
        <taxon>Cladosporiaceae</taxon>
        <taxon>Rachicladosporium</taxon>
    </lineage>
</organism>
<sequence length="69" mass="7333">MDVFLSLHGAECPAGLMRDIWMSRSTAISYTIPPPREDGYFPKNTEAPHSATVQQRTPGSSAQPGASGG</sequence>
<feature type="region of interest" description="Disordered" evidence="1">
    <location>
        <begin position="34"/>
        <end position="69"/>
    </location>
</feature>
<comment type="caution">
    <text evidence="2">The sequence shown here is derived from an EMBL/GenBank/DDBJ whole genome shotgun (WGS) entry which is preliminary data.</text>
</comment>
<protein>
    <submittedName>
        <fullName evidence="2">Uncharacterized protein</fullName>
    </submittedName>
</protein>
<keyword evidence="3" id="KW-1185">Reference proteome</keyword>
<reference evidence="2 3" key="1">
    <citation type="submission" date="2023-08" db="EMBL/GenBank/DDBJ databases">
        <title>Black Yeasts Isolated from many extreme environments.</title>
        <authorList>
            <person name="Coleine C."/>
            <person name="Stajich J.E."/>
            <person name="Selbmann L."/>
        </authorList>
    </citation>
    <scope>NUCLEOTIDE SEQUENCE [LARGE SCALE GENOMIC DNA]</scope>
    <source>
        <strain evidence="2 3">CCFEE 5386</strain>
    </source>
</reference>
<proteinExistence type="predicted"/>
<dbReference type="Proteomes" id="UP001308179">
    <property type="component" value="Unassembled WGS sequence"/>
</dbReference>
<accession>A0ABR0L4K1</accession>
<evidence type="ECO:0000313" key="2">
    <source>
        <dbReference type="EMBL" id="KAK5143378.1"/>
    </source>
</evidence>
<name>A0ABR0L4K1_9PEZI</name>
<dbReference type="EMBL" id="JAVRRR010000321">
    <property type="protein sequence ID" value="KAK5143378.1"/>
    <property type="molecule type" value="Genomic_DNA"/>
</dbReference>
<evidence type="ECO:0000256" key="1">
    <source>
        <dbReference type="SAM" id="MobiDB-lite"/>
    </source>
</evidence>
<gene>
    <name evidence="2" type="ORF">LTR32_004480</name>
</gene>
<feature type="compositionally biased region" description="Low complexity" evidence="1">
    <location>
        <begin position="58"/>
        <end position="69"/>
    </location>
</feature>
<evidence type="ECO:0000313" key="3">
    <source>
        <dbReference type="Proteomes" id="UP001308179"/>
    </source>
</evidence>